<evidence type="ECO:0000256" key="2">
    <source>
        <dbReference type="ARBA" id="ARBA00023015"/>
    </source>
</evidence>
<dbReference type="InterPro" id="IPR039425">
    <property type="entry name" value="RNA_pol_sigma-70-like"/>
</dbReference>
<dbReference type="STRING" id="1391654.AKJ09_09194"/>
<dbReference type="InterPro" id="IPR007627">
    <property type="entry name" value="RNA_pol_sigma70_r2"/>
</dbReference>
<reference evidence="8 9" key="1">
    <citation type="submission" date="2015-08" db="EMBL/GenBank/DDBJ databases">
        <authorList>
            <person name="Babu N.S."/>
            <person name="Beckwith C.J."/>
            <person name="Beseler K.G."/>
            <person name="Brison A."/>
            <person name="Carone J.V."/>
            <person name="Caskin T.P."/>
            <person name="Diamond M."/>
            <person name="Durham M.E."/>
            <person name="Foxe J.M."/>
            <person name="Go M."/>
            <person name="Henderson B.A."/>
            <person name="Jones I.B."/>
            <person name="McGettigan J.A."/>
            <person name="Micheletti S.J."/>
            <person name="Nasrallah M.E."/>
            <person name="Ortiz D."/>
            <person name="Piller C.R."/>
            <person name="Privatt S.R."/>
            <person name="Schneider S.L."/>
            <person name="Sharp S."/>
            <person name="Smith T.C."/>
            <person name="Stanton J.D."/>
            <person name="Ullery H.E."/>
            <person name="Wilson R.J."/>
            <person name="Serrano M.G."/>
            <person name="Buck G."/>
            <person name="Lee V."/>
            <person name="Wang Y."/>
            <person name="Carvalho R."/>
            <person name="Voegtly L."/>
            <person name="Shi R."/>
            <person name="Duckworth R."/>
            <person name="Johnson A."/>
            <person name="Loviza R."/>
            <person name="Walstead R."/>
            <person name="Shah Z."/>
            <person name="Kiflezghi M."/>
            <person name="Wade K."/>
            <person name="Ball S.L."/>
            <person name="Bradley K.W."/>
            <person name="Asai D.J."/>
            <person name="Bowman C.A."/>
            <person name="Russell D.A."/>
            <person name="Pope W.H."/>
            <person name="Jacobs-Sera D."/>
            <person name="Hendrix R.W."/>
            <person name="Hatfull G.F."/>
        </authorList>
    </citation>
    <scope>NUCLEOTIDE SEQUENCE [LARGE SCALE GENOMIC DNA]</scope>
    <source>
        <strain evidence="8 9">DSM 27648</strain>
    </source>
</reference>
<dbReference type="GO" id="GO:0003677">
    <property type="term" value="F:DNA binding"/>
    <property type="evidence" value="ECO:0007669"/>
    <property type="project" value="UniProtKB-KW"/>
</dbReference>
<gene>
    <name evidence="8" type="ORF">AKJ09_09194</name>
</gene>
<dbReference type="SUPFAM" id="SSF88659">
    <property type="entry name" value="Sigma3 and sigma4 domains of RNA polymerase sigma factors"/>
    <property type="match status" value="1"/>
</dbReference>
<sequence>MAFAIEPATLDLAAAGDSAALDTVLRMITPHVERQLLRYPVSDEDRRDLLQATLMQIVRRLGSFRAESSFSTWLFRVTANEALMLMRSRRRHRARVVEGLDWEELATLPSMNDNEQVQVDVGVAARERDARVRDALKELPDDYRDVVVAHYHMDLGLQEIADRLDITESAVRSRLHRARSRLRTLLEKQDLAYDVMIPPPSAAPVASLHRAA</sequence>
<evidence type="ECO:0000259" key="7">
    <source>
        <dbReference type="Pfam" id="PF08281"/>
    </source>
</evidence>
<evidence type="ECO:0000256" key="3">
    <source>
        <dbReference type="ARBA" id="ARBA00023082"/>
    </source>
</evidence>
<name>A0A0K1Q9R1_9BACT</name>
<dbReference type="InterPro" id="IPR013325">
    <property type="entry name" value="RNA_pol_sigma_r2"/>
</dbReference>
<proteinExistence type="inferred from homology"/>
<dbReference type="Gene3D" id="1.10.10.10">
    <property type="entry name" value="Winged helix-like DNA-binding domain superfamily/Winged helix DNA-binding domain"/>
    <property type="match status" value="1"/>
</dbReference>
<feature type="domain" description="RNA polymerase sigma factor 70 region 4 type 2" evidence="7">
    <location>
        <begin position="131"/>
        <end position="182"/>
    </location>
</feature>
<keyword evidence="5" id="KW-0804">Transcription</keyword>
<dbReference type="CDD" id="cd06171">
    <property type="entry name" value="Sigma70_r4"/>
    <property type="match status" value="1"/>
</dbReference>
<dbReference type="Pfam" id="PF04542">
    <property type="entry name" value="Sigma70_r2"/>
    <property type="match status" value="1"/>
</dbReference>
<dbReference type="PANTHER" id="PTHR43133:SF8">
    <property type="entry name" value="RNA POLYMERASE SIGMA FACTOR HI_1459-RELATED"/>
    <property type="match status" value="1"/>
</dbReference>
<keyword evidence="4" id="KW-0238">DNA-binding</keyword>
<keyword evidence="3" id="KW-0731">Sigma factor</keyword>
<dbReference type="EMBL" id="CP012333">
    <property type="protein sequence ID" value="AKV02531.1"/>
    <property type="molecule type" value="Genomic_DNA"/>
</dbReference>
<dbReference type="RefSeq" id="WP_146653440.1">
    <property type="nucleotide sequence ID" value="NZ_CP012333.1"/>
</dbReference>
<dbReference type="PANTHER" id="PTHR43133">
    <property type="entry name" value="RNA POLYMERASE ECF-TYPE SIGMA FACTO"/>
    <property type="match status" value="1"/>
</dbReference>
<dbReference type="KEGG" id="llu:AKJ09_09194"/>
<protein>
    <submittedName>
        <fullName evidence="8">RNA polymerase sigma-54 factor RpoN</fullName>
    </submittedName>
</protein>
<dbReference type="InterPro" id="IPR014284">
    <property type="entry name" value="RNA_pol_sigma-70_dom"/>
</dbReference>
<dbReference type="GO" id="GO:0006352">
    <property type="term" value="P:DNA-templated transcription initiation"/>
    <property type="evidence" value="ECO:0007669"/>
    <property type="project" value="InterPro"/>
</dbReference>
<comment type="similarity">
    <text evidence="1">Belongs to the sigma-70 factor family. ECF subfamily.</text>
</comment>
<evidence type="ECO:0000256" key="4">
    <source>
        <dbReference type="ARBA" id="ARBA00023125"/>
    </source>
</evidence>
<evidence type="ECO:0000259" key="6">
    <source>
        <dbReference type="Pfam" id="PF04542"/>
    </source>
</evidence>
<dbReference type="InterPro" id="IPR013249">
    <property type="entry name" value="RNA_pol_sigma70_r4_t2"/>
</dbReference>
<dbReference type="GO" id="GO:0016987">
    <property type="term" value="F:sigma factor activity"/>
    <property type="evidence" value="ECO:0007669"/>
    <property type="project" value="UniProtKB-KW"/>
</dbReference>
<keyword evidence="9" id="KW-1185">Reference proteome</keyword>
<evidence type="ECO:0000313" key="8">
    <source>
        <dbReference type="EMBL" id="AKV02531.1"/>
    </source>
</evidence>
<dbReference type="InterPro" id="IPR036388">
    <property type="entry name" value="WH-like_DNA-bd_sf"/>
</dbReference>
<keyword evidence="2" id="KW-0805">Transcription regulation</keyword>
<evidence type="ECO:0000256" key="1">
    <source>
        <dbReference type="ARBA" id="ARBA00010641"/>
    </source>
</evidence>
<dbReference type="NCBIfam" id="TIGR02937">
    <property type="entry name" value="sigma70-ECF"/>
    <property type="match status" value="1"/>
</dbReference>
<dbReference type="InterPro" id="IPR013324">
    <property type="entry name" value="RNA_pol_sigma_r3/r4-like"/>
</dbReference>
<evidence type="ECO:0000256" key="5">
    <source>
        <dbReference type="ARBA" id="ARBA00023163"/>
    </source>
</evidence>
<dbReference type="Gene3D" id="1.10.1740.10">
    <property type="match status" value="1"/>
</dbReference>
<evidence type="ECO:0000313" key="9">
    <source>
        <dbReference type="Proteomes" id="UP000064967"/>
    </source>
</evidence>
<feature type="domain" description="RNA polymerase sigma-70 region 2" evidence="6">
    <location>
        <begin position="30"/>
        <end position="91"/>
    </location>
</feature>
<dbReference type="Pfam" id="PF08281">
    <property type="entry name" value="Sigma70_r4_2"/>
    <property type="match status" value="1"/>
</dbReference>
<accession>A0A0K1Q9R1</accession>
<dbReference type="Proteomes" id="UP000064967">
    <property type="component" value="Chromosome"/>
</dbReference>
<dbReference type="AlphaFoldDB" id="A0A0K1Q9R1"/>
<dbReference type="SUPFAM" id="SSF88946">
    <property type="entry name" value="Sigma2 domain of RNA polymerase sigma factors"/>
    <property type="match status" value="1"/>
</dbReference>
<organism evidence="8 9">
    <name type="scientific">Labilithrix luteola</name>
    <dbReference type="NCBI Taxonomy" id="1391654"/>
    <lineage>
        <taxon>Bacteria</taxon>
        <taxon>Pseudomonadati</taxon>
        <taxon>Myxococcota</taxon>
        <taxon>Polyangia</taxon>
        <taxon>Polyangiales</taxon>
        <taxon>Labilitrichaceae</taxon>
        <taxon>Labilithrix</taxon>
    </lineage>
</organism>
<dbReference type="OrthoDB" id="5244716at2"/>